<dbReference type="InterPro" id="IPR007561">
    <property type="entry name" value="Cell_div_SepF/SepF-rel"/>
</dbReference>
<dbReference type="OrthoDB" id="9815206at2"/>
<dbReference type="GO" id="GO:0000917">
    <property type="term" value="P:division septum assembly"/>
    <property type="evidence" value="ECO:0007669"/>
    <property type="project" value="UniProtKB-KW"/>
</dbReference>
<evidence type="ECO:0000256" key="1">
    <source>
        <dbReference type="ARBA" id="ARBA00022618"/>
    </source>
</evidence>
<evidence type="ECO:0000256" key="5">
    <source>
        <dbReference type="HAMAP-Rule" id="MF_01197"/>
    </source>
</evidence>
<dbReference type="AlphaFoldDB" id="A0A097AS80"/>
<dbReference type="HAMAP" id="MF_01197">
    <property type="entry name" value="SepF"/>
    <property type="match status" value="1"/>
</dbReference>
<dbReference type="STRING" id="2325.TKV_c14980"/>
<keyword evidence="2 5" id="KW-0717">Septation</keyword>
<dbReference type="KEGG" id="tki:TKV_c14980"/>
<evidence type="ECO:0000256" key="2">
    <source>
        <dbReference type="ARBA" id="ARBA00023210"/>
    </source>
</evidence>
<dbReference type="EMBL" id="CP009170">
    <property type="protein sequence ID" value="AIS52664.1"/>
    <property type="molecule type" value="Genomic_DNA"/>
</dbReference>
<reference evidence="7" key="1">
    <citation type="journal article" date="2015" name="Genome Announc.">
        <title>Whole-Genome Sequences of 80 Environmental and Clinical Isolates of Burkholderia pseudomallei.</title>
        <authorList>
            <person name="Johnson S.L."/>
            <person name="Baker A.L."/>
            <person name="Chain P.S."/>
            <person name="Currie B.J."/>
            <person name="Daligault H.E."/>
            <person name="Davenport K.W."/>
            <person name="Davis C.B."/>
            <person name="Inglis T.J."/>
            <person name="Kaestli M."/>
            <person name="Koren S."/>
            <person name="Mayo M."/>
            <person name="Merritt A.J."/>
            <person name="Price E.P."/>
            <person name="Sarovich D.S."/>
            <person name="Warner J."/>
            <person name="Rosovitz M.J."/>
        </authorList>
    </citation>
    <scope>NUCLEOTIDE SEQUENCE [LARGE SCALE GENOMIC DNA]</scope>
    <source>
        <strain evidence="7">DSM 2030</strain>
    </source>
</reference>
<organism evidence="6 7">
    <name type="scientific">Thermoanaerobacter kivui</name>
    <name type="common">Acetogenium kivui</name>
    <dbReference type="NCBI Taxonomy" id="2325"/>
    <lineage>
        <taxon>Bacteria</taxon>
        <taxon>Bacillati</taxon>
        <taxon>Bacillota</taxon>
        <taxon>Clostridia</taxon>
        <taxon>Thermoanaerobacterales</taxon>
        <taxon>Thermoanaerobacteraceae</taxon>
        <taxon>Thermoanaerobacter</taxon>
    </lineage>
</organism>
<dbReference type="GO" id="GO:0043093">
    <property type="term" value="P:FtsZ-dependent cytokinesis"/>
    <property type="evidence" value="ECO:0007669"/>
    <property type="project" value="UniProtKB-UniRule"/>
</dbReference>
<dbReference type="PANTHER" id="PTHR35798:SF1">
    <property type="entry name" value="CELL DIVISION PROTEIN SEPF"/>
    <property type="match status" value="1"/>
</dbReference>
<dbReference type="eggNOG" id="COG1799">
    <property type="taxonomic scope" value="Bacteria"/>
</dbReference>
<dbReference type="InterPro" id="IPR023052">
    <property type="entry name" value="Cell_div_SepF"/>
</dbReference>
<evidence type="ECO:0000256" key="4">
    <source>
        <dbReference type="ARBA" id="ARBA00044936"/>
    </source>
</evidence>
<dbReference type="GO" id="GO:0005737">
    <property type="term" value="C:cytoplasm"/>
    <property type="evidence" value="ECO:0007669"/>
    <property type="project" value="UniProtKB-SubCell"/>
</dbReference>
<dbReference type="Gene3D" id="3.30.110.150">
    <property type="entry name" value="SepF-like protein"/>
    <property type="match status" value="1"/>
</dbReference>
<dbReference type="Pfam" id="PF04472">
    <property type="entry name" value="SepF"/>
    <property type="match status" value="1"/>
</dbReference>
<dbReference type="HOGENOM" id="CLU_078499_4_2_9"/>
<comment type="subunit">
    <text evidence="5">Homodimer. Interacts with FtsZ.</text>
</comment>
<dbReference type="InterPro" id="IPR038594">
    <property type="entry name" value="SepF-like_sf"/>
</dbReference>
<dbReference type="Proteomes" id="UP000029669">
    <property type="component" value="Chromosome"/>
</dbReference>
<name>A0A097AS80_THEKI</name>
<dbReference type="RefSeq" id="WP_049685383.1">
    <property type="nucleotide sequence ID" value="NZ_CP009170.1"/>
</dbReference>
<keyword evidence="7" id="KW-1185">Reference proteome</keyword>
<sequence length="136" mass="15440">MSSKVIDKLMSFFGIDDTEEEEAEYSPQTVVPYDRKPKIVNIHTQPQVKVLILKPEKFEQVMNICNELKNKKPVIVDLQKMDKSEAQRVVDFLSGAAYALNGEIKKVAGYVFLVAPENFDITGDIKDEVNSLYNLN</sequence>
<evidence type="ECO:0000256" key="3">
    <source>
        <dbReference type="ARBA" id="ARBA00023306"/>
    </source>
</evidence>
<accession>A0A097AS80</accession>
<keyword evidence="3 5" id="KW-0131">Cell cycle</keyword>
<evidence type="ECO:0000313" key="7">
    <source>
        <dbReference type="Proteomes" id="UP000029669"/>
    </source>
</evidence>
<protein>
    <recommendedName>
        <fullName evidence="5">Cell division protein SepF</fullName>
    </recommendedName>
</protein>
<comment type="similarity">
    <text evidence="5">Belongs to the SepF family.</text>
</comment>
<keyword evidence="1 5" id="KW-0132">Cell division</keyword>
<evidence type="ECO:0000313" key="6">
    <source>
        <dbReference type="EMBL" id="AIS52664.1"/>
    </source>
</evidence>
<comment type="function">
    <text evidence="4 5">Cell division protein that is part of the divisome complex and is recruited early to the Z-ring. Probably stimulates Z-ring formation, perhaps through the cross-linking of FtsZ protofilaments. Its function overlaps with FtsA.</text>
</comment>
<proteinExistence type="inferred from homology"/>
<keyword evidence="5" id="KW-0963">Cytoplasm</keyword>
<comment type="subcellular location">
    <subcellularLocation>
        <location evidence="5">Cytoplasm</location>
    </subcellularLocation>
    <text evidence="5">Localizes to the division site, in a FtsZ-dependent manner.</text>
</comment>
<dbReference type="PANTHER" id="PTHR35798">
    <property type="entry name" value="CELL DIVISION PROTEIN SEPF"/>
    <property type="match status" value="1"/>
</dbReference>
<gene>
    <name evidence="5 6" type="primary">sepF</name>
    <name evidence="6" type="ORF">TKV_c14980</name>
</gene>